<dbReference type="PRINTS" id="PR00368">
    <property type="entry name" value="FADPNR"/>
</dbReference>
<dbReference type="InterPro" id="IPR050260">
    <property type="entry name" value="FAD-bd_OxRdtase"/>
</dbReference>
<dbReference type="PROSITE" id="PS50206">
    <property type="entry name" value="RHODANESE_3"/>
    <property type="match status" value="1"/>
</dbReference>
<dbReference type="InterPro" id="IPR001763">
    <property type="entry name" value="Rhodanese-like_dom"/>
</dbReference>
<dbReference type="SUPFAM" id="SSF51905">
    <property type="entry name" value="FAD/NAD(P)-binding domain"/>
    <property type="match status" value="2"/>
</dbReference>
<comment type="similarity">
    <text evidence="2">Belongs to the class-III pyridine nucleotide-disulfide oxidoreductase family.</text>
</comment>
<dbReference type="RefSeq" id="WP_311074699.1">
    <property type="nucleotide sequence ID" value="NZ_CP134494.1"/>
</dbReference>
<dbReference type="InterPro" id="IPR023753">
    <property type="entry name" value="FAD/NAD-binding_dom"/>
</dbReference>
<evidence type="ECO:0000256" key="1">
    <source>
        <dbReference type="ARBA" id="ARBA00001974"/>
    </source>
</evidence>
<evidence type="ECO:0000256" key="5">
    <source>
        <dbReference type="ARBA" id="ARBA00023002"/>
    </source>
</evidence>
<dbReference type="PANTHER" id="PTHR43429:SF1">
    <property type="entry name" value="NAD(P)H SULFUR OXIDOREDUCTASE (COA-DEPENDENT)"/>
    <property type="match status" value="1"/>
</dbReference>
<dbReference type="Proteomes" id="UP001303324">
    <property type="component" value="Chromosome"/>
</dbReference>
<dbReference type="CDD" id="cd01524">
    <property type="entry name" value="RHOD_Pyr_redox"/>
    <property type="match status" value="1"/>
</dbReference>
<keyword evidence="6" id="KW-0676">Redox-active center</keyword>
<dbReference type="SUPFAM" id="SSF55424">
    <property type="entry name" value="FAD/NAD-linked reductases, dimerisation (C-terminal) domain"/>
    <property type="match status" value="1"/>
</dbReference>
<name>A0ABY9VJF1_9BACI</name>
<evidence type="ECO:0000259" key="7">
    <source>
        <dbReference type="PROSITE" id="PS50206"/>
    </source>
</evidence>
<evidence type="ECO:0000313" key="9">
    <source>
        <dbReference type="Proteomes" id="UP001303324"/>
    </source>
</evidence>
<dbReference type="InterPro" id="IPR016156">
    <property type="entry name" value="FAD/NAD-linked_Rdtase_dimer_sf"/>
</dbReference>
<dbReference type="Pfam" id="PF00581">
    <property type="entry name" value="Rhodanese"/>
    <property type="match status" value="1"/>
</dbReference>
<reference evidence="8 9" key="1">
    <citation type="submission" date="2023-09" db="EMBL/GenBank/DDBJ databases">
        <title>Microbial mechanism of fulvic acid promoting antimony reduction mineralization in rice fields.</title>
        <authorList>
            <person name="Chen G."/>
            <person name="Lan J."/>
        </authorList>
    </citation>
    <scope>NUCLEOTIDE SEQUENCE [LARGE SCALE GENOMIC DNA]</scope>
    <source>
        <strain evidence="8 9">PS1</strain>
    </source>
</reference>
<proteinExistence type="inferred from homology"/>
<dbReference type="SMART" id="SM00450">
    <property type="entry name" value="RHOD"/>
    <property type="match status" value="1"/>
</dbReference>
<evidence type="ECO:0000256" key="6">
    <source>
        <dbReference type="ARBA" id="ARBA00023284"/>
    </source>
</evidence>
<dbReference type="Pfam" id="PF07992">
    <property type="entry name" value="Pyr_redox_2"/>
    <property type="match status" value="1"/>
</dbReference>
<dbReference type="EMBL" id="CP134494">
    <property type="protein sequence ID" value="WNF24084.1"/>
    <property type="molecule type" value="Genomic_DNA"/>
</dbReference>
<organism evidence="8 9">
    <name type="scientific">Mesobacillus jeotgali</name>
    <dbReference type="NCBI Taxonomy" id="129985"/>
    <lineage>
        <taxon>Bacteria</taxon>
        <taxon>Bacillati</taxon>
        <taxon>Bacillota</taxon>
        <taxon>Bacilli</taxon>
        <taxon>Bacillales</taxon>
        <taxon>Bacillaceae</taxon>
        <taxon>Mesobacillus</taxon>
    </lineage>
</organism>
<keyword evidence="4" id="KW-0274">FAD</keyword>
<dbReference type="NCBIfam" id="NF010037">
    <property type="entry name" value="PRK13512.1"/>
    <property type="match status" value="1"/>
</dbReference>
<dbReference type="PRINTS" id="PR00411">
    <property type="entry name" value="PNDRDTASEI"/>
</dbReference>
<keyword evidence="3" id="KW-0285">Flavoprotein</keyword>
<sequence length="550" mass="60019">MSKKIVIVGGVAGGATTATKLRRLDEKAEIVLFERGEFISFANCGLPYHISGVIEDRKKLLLQTVEGMNARYNLDIRNFSEVTAINREEKTVSIKHVQTGEEYTESYDVLVLSPGAKPIVPPIEGLKSANVFTLRNIPDMDKIKAYLEDNKPSNAVVIGGGFIGLEMAENLVHAGVKVTLVEKLPQVMGPVDPEMAAIVEDELRKNGVELILGDGITDVQENGTKVVLESGKVLDSELIILSIGVRPENKLAADSGLELGERGGIKVNEYLQTSDESIYAMGDAIEVTDYINGQPTMIPLAWPANRQAHIVGHHINGRKIAYPGTLGTSIVKVFELTAATTGNSEKLLRRLGIPYEVVHIHPLSHAGYYPGAEQISLKVIFDRETGKIFGAQAVGKDGVDKRIDVIATAIKGGLSVYDLQELELAYAPPFSSAKDPVNMAGYVASNIVDGTIETVQHYEVDELLQDGAFMIDVRTEKEHADGKIEGSKNIPLDDLRNRLDELPKDETILITCQVGLRGYLASRILQQNGFKVKNLTGGYKTYSIFKNKLQ</sequence>
<evidence type="ECO:0000256" key="2">
    <source>
        <dbReference type="ARBA" id="ARBA00009130"/>
    </source>
</evidence>
<dbReference type="InterPro" id="IPR036188">
    <property type="entry name" value="FAD/NAD-bd_sf"/>
</dbReference>
<evidence type="ECO:0000256" key="3">
    <source>
        <dbReference type="ARBA" id="ARBA00022630"/>
    </source>
</evidence>
<dbReference type="EC" id="1.8.1.14" evidence="8"/>
<keyword evidence="9" id="KW-1185">Reference proteome</keyword>
<dbReference type="GO" id="GO:0050451">
    <property type="term" value="F:CoA-disulfide reductase (NADPH) activity"/>
    <property type="evidence" value="ECO:0007669"/>
    <property type="project" value="UniProtKB-EC"/>
</dbReference>
<evidence type="ECO:0000256" key="4">
    <source>
        <dbReference type="ARBA" id="ARBA00022827"/>
    </source>
</evidence>
<dbReference type="Gene3D" id="3.40.250.10">
    <property type="entry name" value="Rhodanese-like domain"/>
    <property type="match status" value="1"/>
</dbReference>
<accession>A0ABY9VJF1</accession>
<gene>
    <name evidence="8" type="ORF">RH061_06265</name>
</gene>
<dbReference type="Pfam" id="PF02852">
    <property type="entry name" value="Pyr_redox_dim"/>
    <property type="match status" value="1"/>
</dbReference>
<protein>
    <submittedName>
        <fullName evidence="8">CoA-disulfide reductase</fullName>
        <ecNumber evidence="8">1.8.1.14</ecNumber>
    </submittedName>
</protein>
<evidence type="ECO:0000313" key="8">
    <source>
        <dbReference type="EMBL" id="WNF24084.1"/>
    </source>
</evidence>
<dbReference type="PANTHER" id="PTHR43429">
    <property type="entry name" value="PYRIDINE NUCLEOTIDE-DISULFIDE OXIDOREDUCTASE DOMAIN-CONTAINING"/>
    <property type="match status" value="1"/>
</dbReference>
<feature type="domain" description="Rhodanese" evidence="7">
    <location>
        <begin position="464"/>
        <end position="544"/>
    </location>
</feature>
<comment type="cofactor">
    <cofactor evidence="1">
        <name>FAD</name>
        <dbReference type="ChEBI" id="CHEBI:57692"/>
    </cofactor>
</comment>
<dbReference type="SUPFAM" id="SSF52821">
    <property type="entry name" value="Rhodanese/Cell cycle control phosphatase"/>
    <property type="match status" value="1"/>
</dbReference>
<dbReference type="InterPro" id="IPR036873">
    <property type="entry name" value="Rhodanese-like_dom_sf"/>
</dbReference>
<dbReference type="Gene3D" id="3.50.50.60">
    <property type="entry name" value="FAD/NAD(P)-binding domain"/>
    <property type="match status" value="2"/>
</dbReference>
<dbReference type="InterPro" id="IPR004099">
    <property type="entry name" value="Pyr_nucl-diS_OxRdtase_dimer"/>
</dbReference>
<keyword evidence="5 8" id="KW-0560">Oxidoreductase</keyword>